<proteinExistence type="inferred from homology"/>
<feature type="chain" id="PRO_5022168732" evidence="3">
    <location>
        <begin position="24"/>
        <end position="381"/>
    </location>
</feature>
<dbReference type="OrthoDB" id="408373at2759"/>
<dbReference type="STRING" id="43265.A0A545VTD6"/>
<evidence type="ECO:0000313" key="5">
    <source>
        <dbReference type="EMBL" id="TQV93059.1"/>
    </source>
</evidence>
<dbReference type="EMBL" id="SPUK01000013">
    <property type="protein sequence ID" value="TQV93059.1"/>
    <property type="molecule type" value="Genomic_DNA"/>
</dbReference>
<feature type="signal peptide" evidence="3">
    <location>
        <begin position="1"/>
        <end position="23"/>
    </location>
</feature>
<evidence type="ECO:0000259" key="4">
    <source>
        <dbReference type="Pfam" id="PF00561"/>
    </source>
</evidence>
<name>A0A545VTD6_9HYPO</name>
<comment type="caution">
    <text evidence="5">The sequence shown here is derived from an EMBL/GenBank/DDBJ whole genome shotgun (WGS) entry which is preliminary data.</text>
</comment>
<dbReference type="AlphaFoldDB" id="A0A545VTD6"/>
<dbReference type="Gene3D" id="3.40.50.1820">
    <property type="entry name" value="alpha/beta hydrolase"/>
    <property type="match status" value="1"/>
</dbReference>
<reference evidence="5 6" key="1">
    <citation type="journal article" date="2019" name="Appl. Microbiol. Biotechnol.">
        <title>Genome sequence of Isaria javanica and comparative genome analysis insights into family S53 peptidase evolution in fungal entomopathogens.</title>
        <authorList>
            <person name="Lin R."/>
            <person name="Zhang X."/>
            <person name="Xin B."/>
            <person name="Zou M."/>
            <person name="Gao Y."/>
            <person name="Qin F."/>
            <person name="Hu Q."/>
            <person name="Xie B."/>
            <person name="Cheng X."/>
        </authorList>
    </citation>
    <scope>NUCLEOTIDE SEQUENCE [LARGE SCALE GENOMIC DNA]</scope>
    <source>
        <strain evidence="5 6">IJ1G</strain>
    </source>
</reference>
<keyword evidence="1 5" id="KW-0378">Hydrolase</keyword>
<evidence type="ECO:0000256" key="2">
    <source>
        <dbReference type="ARBA" id="ARBA00038334"/>
    </source>
</evidence>
<keyword evidence="3" id="KW-0732">Signal</keyword>
<comment type="similarity">
    <text evidence="2">Belongs to the AB hydrolase superfamily. Epoxide hydrolase family.</text>
</comment>
<dbReference type="InterPro" id="IPR029058">
    <property type="entry name" value="AB_hydrolase_fold"/>
</dbReference>
<dbReference type="Pfam" id="PF00561">
    <property type="entry name" value="Abhydrolase_1"/>
    <property type="match status" value="1"/>
</dbReference>
<protein>
    <submittedName>
        <fullName evidence="5">Alpha/beta-hydrolase</fullName>
    </submittedName>
</protein>
<dbReference type="SUPFAM" id="SSF53474">
    <property type="entry name" value="alpha/beta-Hydrolases"/>
    <property type="match status" value="1"/>
</dbReference>
<dbReference type="Proteomes" id="UP000315783">
    <property type="component" value="Unassembled WGS sequence"/>
</dbReference>
<evidence type="ECO:0000256" key="1">
    <source>
        <dbReference type="ARBA" id="ARBA00022801"/>
    </source>
</evidence>
<evidence type="ECO:0000313" key="6">
    <source>
        <dbReference type="Proteomes" id="UP000315783"/>
    </source>
</evidence>
<dbReference type="PRINTS" id="PR00412">
    <property type="entry name" value="EPOXHYDRLASE"/>
</dbReference>
<keyword evidence="6" id="KW-1185">Reference proteome</keyword>
<sequence length="381" mass="42361">MHLPLRALLLAAASSSLVVAATAAPSNSHNSNTSSFDPSSYEKRFVRCPAVDRGGGLAPVNIDLKLAYLDINPNASKVIVMSHGWPSLWTTYRNQIQTLGKEYRLLIPEHRGYGDSEHPRDLFESNTMPDFVNDFMCVMDHAGVKAGVCMGNDFGAQVCWEAARSRPDRFIGVFNAVVPYVSSAFDFVPTEKLVELAAGFGYQLYLSNNATGGAVEMDADPRNAIRSCAQIASSQVPDSFLKDQTSFLGAWRMANQKAGRTDIPASGIMSKVVEDYMVASYQKQGFYNTFNGYQRRNRYDTWRFERAQGNYTLSQPTFVLYPTKDPVADWAGVALALGSYKFLTNHYNATIDTAHWPQEERPAAYDALFREWIGNVTFPTE</sequence>
<evidence type="ECO:0000256" key="3">
    <source>
        <dbReference type="SAM" id="SignalP"/>
    </source>
</evidence>
<dbReference type="GO" id="GO:0016787">
    <property type="term" value="F:hydrolase activity"/>
    <property type="evidence" value="ECO:0007669"/>
    <property type="project" value="UniProtKB-KW"/>
</dbReference>
<dbReference type="PANTHER" id="PTHR43329">
    <property type="entry name" value="EPOXIDE HYDROLASE"/>
    <property type="match status" value="1"/>
</dbReference>
<dbReference type="InterPro" id="IPR000639">
    <property type="entry name" value="Epox_hydrolase-like"/>
</dbReference>
<accession>A0A545VTD6</accession>
<feature type="domain" description="AB hydrolase-1" evidence="4">
    <location>
        <begin position="78"/>
        <end position="362"/>
    </location>
</feature>
<dbReference type="InterPro" id="IPR000073">
    <property type="entry name" value="AB_hydrolase_1"/>
</dbReference>
<gene>
    <name evidence="5" type="ORF">IF1G_08362</name>
</gene>
<organism evidence="5 6">
    <name type="scientific">Cordyceps javanica</name>
    <dbReference type="NCBI Taxonomy" id="43265"/>
    <lineage>
        <taxon>Eukaryota</taxon>
        <taxon>Fungi</taxon>
        <taxon>Dikarya</taxon>
        <taxon>Ascomycota</taxon>
        <taxon>Pezizomycotina</taxon>
        <taxon>Sordariomycetes</taxon>
        <taxon>Hypocreomycetidae</taxon>
        <taxon>Hypocreales</taxon>
        <taxon>Cordycipitaceae</taxon>
        <taxon>Cordyceps</taxon>
    </lineage>
</organism>